<name>A0AAW1LN18_SAPOF</name>
<dbReference type="Pfam" id="PF14244">
    <property type="entry name" value="Retrotran_gag_3"/>
    <property type="match status" value="1"/>
</dbReference>
<organism evidence="2 3">
    <name type="scientific">Saponaria officinalis</name>
    <name type="common">Common soapwort</name>
    <name type="synonym">Lychnis saponaria</name>
    <dbReference type="NCBI Taxonomy" id="3572"/>
    <lineage>
        <taxon>Eukaryota</taxon>
        <taxon>Viridiplantae</taxon>
        <taxon>Streptophyta</taxon>
        <taxon>Embryophyta</taxon>
        <taxon>Tracheophyta</taxon>
        <taxon>Spermatophyta</taxon>
        <taxon>Magnoliopsida</taxon>
        <taxon>eudicotyledons</taxon>
        <taxon>Gunneridae</taxon>
        <taxon>Pentapetalae</taxon>
        <taxon>Caryophyllales</taxon>
        <taxon>Caryophyllaceae</taxon>
        <taxon>Caryophylleae</taxon>
        <taxon>Saponaria</taxon>
    </lineage>
</organism>
<accession>A0AAW1LN18</accession>
<dbReference type="PANTHER" id="PTHR37610:SF40">
    <property type="entry name" value="OS01G0909600 PROTEIN"/>
    <property type="match status" value="1"/>
</dbReference>
<evidence type="ECO:0000259" key="1">
    <source>
        <dbReference type="Pfam" id="PF14244"/>
    </source>
</evidence>
<dbReference type="InterPro" id="IPR029472">
    <property type="entry name" value="Copia-like_N"/>
</dbReference>
<proteinExistence type="predicted"/>
<evidence type="ECO:0000313" key="2">
    <source>
        <dbReference type="EMBL" id="KAK9734061.1"/>
    </source>
</evidence>
<dbReference type="Proteomes" id="UP001443914">
    <property type="component" value="Unassembled WGS sequence"/>
</dbReference>
<dbReference type="PANTHER" id="PTHR37610">
    <property type="entry name" value="CCHC-TYPE DOMAIN-CONTAINING PROTEIN"/>
    <property type="match status" value="1"/>
</dbReference>
<gene>
    <name evidence="2" type="ORF">RND81_04G112000</name>
</gene>
<dbReference type="AlphaFoldDB" id="A0AAW1LN18"/>
<comment type="caution">
    <text evidence="2">The sequence shown here is derived from an EMBL/GenBank/DDBJ whole genome shotgun (WGS) entry which is preliminary data.</text>
</comment>
<dbReference type="EMBL" id="JBDFQZ010000004">
    <property type="protein sequence ID" value="KAK9734061.1"/>
    <property type="molecule type" value="Genomic_DNA"/>
</dbReference>
<sequence length="235" mass="26477">MSSLSDSESANSVNNVVKEYSNPYDDPLFLSTSDYPGMQLVSGVFSSKRFLNWSRGIVLALGSKNKHGFLTRTTVMPDANSSKFQQWKRSNNMVRCWILNSMSLEMKEGFMTAKSAKQLWTDITERYELESFPNCTCGILQQCTFKILKRVLEQASKEKVMTFLMGLNDAYDNLRSNILSMESLPNTNKAYSMVQQIEIQKHITNVLNSAQNSSAFMATNADVEGCVQGFTVSRC</sequence>
<keyword evidence="3" id="KW-1185">Reference proteome</keyword>
<evidence type="ECO:0000313" key="3">
    <source>
        <dbReference type="Proteomes" id="UP001443914"/>
    </source>
</evidence>
<protein>
    <recommendedName>
        <fullName evidence="1">Retrotransposon Copia-like N-terminal domain-containing protein</fullName>
    </recommendedName>
</protein>
<reference evidence="2" key="1">
    <citation type="submission" date="2024-03" db="EMBL/GenBank/DDBJ databases">
        <title>WGS assembly of Saponaria officinalis var. Norfolk2.</title>
        <authorList>
            <person name="Jenkins J."/>
            <person name="Shu S."/>
            <person name="Grimwood J."/>
            <person name="Barry K."/>
            <person name="Goodstein D."/>
            <person name="Schmutz J."/>
            <person name="Leebens-Mack J."/>
            <person name="Osbourn A."/>
        </authorList>
    </citation>
    <scope>NUCLEOTIDE SEQUENCE [LARGE SCALE GENOMIC DNA]</scope>
    <source>
        <strain evidence="2">JIC</strain>
    </source>
</reference>
<feature type="domain" description="Retrotransposon Copia-like N-terminal" evidence="1">
    <location>
        <begin position="33"/>
        <end position="71"/>
    </location>
</feature>